<feature type="transmembrane region" description="Helical" evidence="1">
    <location>
        <begin position="24"/>
        <end position="48"/>
    </location>
</feature>
<proteinExistence type="predicted"/>
<keyword evidence="1" id="KW-0472">Membrane</keyword>
<keyword evidence="3" id="KW-1185">Reference proteome</keyword>
<reference evidence="2 3" key="1">
    <citation type="journal article" date="2019" name="Int. J. Syst. Evol. Microbiol.">
        <title>The Global Catalogue of Microorganisms (GCM) 10K type strain sequencing project: providing services to taxonomists for standard genome sequencing and annotation.</title>
        <authorList>
            <consortium name="The Broad Institute Genomics Platform"/>
            <consortium name="The Broad Institute Genome Sequencing Center for Infectious Disease"/>
            <person name="Wu L."/>
            <person name="Ma J."/>
        </authorList>
    </citation>
    <scope>NUCLEOTIDE SEQUENCE [LARGE SCALE GENOMIC DNA]</scope>
    <source>
        <strain evidence="2 3">JCM 3272</strain>
    </source>
</reference>
<feature type="transmembrane region" description="Helical" evidence="1">
    <location>
        <begin position="54"/>
        <end position="72"/>
    </location>
</feature>
<evidence type="ECO:0000313" key="2">
    <source>
        <dbReference type="EMBL" id="GAA2376016.1"/>
    </source>
</evidence>
<keyword evidence="1" id="KW-0812">Transmembrane</keyword>
<evidence type="ECO:0008006" key="4">
    <source>
        <dbReference type="Google" id="ProtNLM"/>
    </source>
</evidence>
<dbReference type="Proteomes" id="UP001501444">
    <property type="component" value="Unassembled WGS sequence"/>
</dbReference>
<organism evidence="2 3">
    <name type="scientific">Dactylosporangium salmoneum</name>
    <dbReference type="NCBI Taxonomy" id="53361"/>
    <lineage>
        <taxon>Bacteria</taxon>
        <taxon>Bacillati</taxon>
        <taxon>Actinomycetota</taxon>
        <taxon>Actinomycetes</taxon>
        <taxon>Micromonosporales</taxon>
        <taxon>Micromonosporaceae</taxon>
        <taxon>Dactylosporangium</taxon>
    </lineage>
</organism>
<accession>A0ABN3HCL8</accession>
<evidence type="ECO:0000256" key="1">
    <source>
        <dbReference type="SAM" id="Phobius"/>
    </source>
</evidence>
<evidence type="ECO:0000313" key="3">
    <source>
        <dbReference type="Proteomes" id="UP001501444"/>
    </source>
</evidence>
<keyword evidence="1" id="KW-1133">Transmembrane helix</keyword>
<feature type="transmembrane region" description="Helical" evidence="1">
    <location>
        <begin position="84"/>
        <end position="102"/>
    </location>
</feature>
<sequence length="133" mass="13939">MTTTTTTEAPTTARRRVPIAVRGAQLLLLVPLGAFQLVATIVFSIVMPLHGKDYIAAGWAPVMALACIVTALRLGRGSARTLRTALILLAAQTAFCLLKLIAFGESAALVFLAVTAACAGLLALPAARRHFRA</sequence>
<feature type="transmembrane region" description="Helical" evidence="1">
    <location>
        <begin position="108"/>
        <end position="127"/>
    </location>
</feature>
<dbReference type="RefSeq" id="WP_344617841.1">
    <property type="nucleotide sequence ID" value="NZ_BAAARV010000079.1"/>
</dbReference>
<dbReference type="EMBL" id="BAAARV010000079">
    <property type="protein sequence ID" value="GAA2376016.1"/>
    <property type="molecule type" value="Genomic_DNA"/>
</dbReference>
<gene>
    <name evidence="2" type="ORF">GCM10010170_079870</name>
</gene>
<comment type="caution">
    <text evidence="2">The sequence shown here is derived from an EMBL/GenBank/DDBJ whole genome shotgun (WGS) entry which is preliminary data.</text>
</comment>
<protein>
    <recommendedName>
        <fullName evidence="4">Integral membrane protein</fullName>
    </recommendedName>
</protein>
<name>A0ABN3HCL8_9ACTN</name>